<evidence type="ECO:0000259" key="5">
    <source>
        <dbReference type="PROSITE" id="PS50197"/>
    </source>
</evidence>
<sequence>GCRPQPHPPLQKDLSYLQQWLEAFVTTFERVIALPSLEPRRPEDLGSEIPALPREVLQVLSQRLGQSVALGTRDGDKGTGLGQALLLLKFFIIICRNLENIQPDRTPGCLPQVLRLLRLCGNQLEKGTQLENRTQLENGMLHALHLCECFLDPYQTWRRQLSGESISAKEKSKYKFSPAPLPPEFGAFFQESFQAGKQLPEAIQLRIIHLFGAILSGSKPNALQAITPAALEVLLGVLQRGGSGTPPSPALLEVTLRSVVAAVHVLHGSSPGACPVSLRSLLDGYFRVLNSHRPAASLAPEAAGGLIALRVLMLGRLGTGWGLGMWEWDGAEPEALSVDAIPAMLSCQDRPVLQAVFLSNNCFEHIIRLLQNSKVWDSTSGCPSPSPSSSSSFPGAKQSWGRVTTSSSDAIAVHALGVLTAIMSNSPSAKEVFKERIGYTHLHEVLRSQGQPTQRLLQELLNMAVEGDHSSFPARPIRNEQPLLILLSWLPALESRDLQVFLSAWLRRLCEASLPSRLTCVKAGMVGSLLSALATEPPLPSACSQNLLELLRSLGSLSIRPGELRQLLRLLRRERGRGAHPYAAPVIRALSGMARGEGLPRALQSFDLSPGMAGIMVPTIQKWPGGAFAFHAWLCLSEEEPEPPARPKRRQLYSFFTAGGTGFEAFFTAGGVLVVAVCTKKDYMTVALPEFAFNDSAWHCIDIVHVAGRRPFGQNVVSIYADGHLRKTAQLRFPSLHESFTSCCIGSAGHRTTTTAATAAGHPLASHGPELIFPPHPVLGRSQSVPATLGPHSWTPTQPPTEGVVATTAAGSQDTEWGSPTSLEGHLGSVAIFCEALQQAQVKALFCAGPNVTSPFTLEGDLVELSSKLLLYYTPQACRNNICLDLSPSHSLDGRLTGHKVVNWDVKDVVNCVGGMGVLLPLLEQVVSKTEEPEDEQETNDLVGPELTSSRNAQGMLIPLGKSSESRLERNSVAAFLLLVKNFLRNHAVNQESLVQCHGPAIIGALLHKVPGVLLDMSTLMASQILMEQVASEGSGLLLHLLYQHLLFDFRIWSNSDFAVRLGHIQYLANVVKDHKQRIRKKYGVQFILDSIRTHYGTSREKTTATDDIKTVQTSLFSLVKDFFCRSFSGEEMQSLLNYLAGAQDEQQVCGGLEVIHSLLKGSPAQEQLFAFLFEPGHVELLFSLLVQKKFSDEVRERVFRVGQVPSTDPLLSPAGMSQPRGLLSSQVLYKLLKYEKVPERSKSRLKLKDIGYHGLISYLSDIPGSMLLFRCLSEQVLGADPPNYKDLVAVVYLSHRAELSIRLDICRKLFHLIYAQQDLVKQLARLAGWQDTLTKLYVKESYECRQHSLSAAGCPELLRLSEPSGKDGTSPPPAELQELDVFLPLGYEASDQELSEGFSDHSISPSGRTKSFHSYNFKSFDSSDRASRSSSNPGDGPPFDGVYHPLSPFSTSPFDLGLDLASTSSMATAESGTQTPASGPGTPSPLESFKPFPGMRARKSSSLSNVLDESSYQDMLPSDNVSNTSNPQVSSKPPSPPHWATPGTSHPPLCQQQTPEEELCNLLTNIIFSVTWRGVEGWDDAAWRERGQVFSVLTKLGTACELVRPPDEIKRSLLEMMLESALTDLKESGPAALPGLTHNALKLLRLLQDFLFSEGHNNQALWSEKLYEGVSSLLDKLGVWHHLANGTSDLREMAQTGLRVLVGYILLQDPQVGHPSPGPMVAPWCPSLTPLSPQLHSLAYVKLHSLLQTTSAPPRDEACYLLGKLETPLRRSLDSRSEAFSWLVPIIRTLMDQCYETLQLQQFLPSLPPTNGSPTFYEDFQLFCSTPEWRGFIEKHVQPTMAQFEMDTFARSHDLMSNFWNACYDAMMSSSQRREQEKATSRKLFQELVLEPAAKRSKAENARHANVLKQANNHHSTVLKQWRSLCRLLTSPRSAWADRNPPEVRWKLSSAETYSRMRLKLVPNLNFDQHLEASALRDNLGADHLQNPAESLPLAMAKEAKVSELEDDQLAEEDLPVLDNQAEPKEQNQREKLVVSEDCELITTVAVVPGRLEVTTQHVYFYDGSSEKEETEGGIGYDFKRPLSHLREVHLRRYNLRRSALELFFIDQANYFLNFRKKVRNKVYSCILGLRPPNQICFGSRSPQELLKASGLTQKWVLREISNFEYLMQLNTIAGRTYKDLSQYPVFPWILRDYVSETLDLTNPAVFRDLSKPIGVANERHARDVKEKYESFEDPTGTVDKFHYGTHYSNAAGVMHYLIRTEPFTTLHIQLQSGRFDCSDRQFHSVPAAWQARMENPVDVKELIPEFFYFPEFLENQNGKGHRCPMPVHHGEHRGSVSLILLVLPAGFDLGCLQLSNEKVGDVVLPRWARSREDFIHQHRKALESEYVSAHLHEWIDLIFGYKQRGPAAVEALNVFYYCTYEGAVDLDAIADETQRKALEGIISNFGQTPCQLLKEPHPARLSAESAARRLARLDTRSPNVFENLDQLKSFFVEGISDGVALVQAVVPKNQSHSFITQGSPDILVTVSANGLLGTHNWLPYDKNISNYFSFTKDPTVTNAKTQRFLQGPFAPGVDLSSHTLAVSPDGKLLFSGGHWDNSLRVTSLAKGKVVGHITRHIDVVTCLSLDLCGIYLISGSRDTTCMVWQVLQQGGFSSGLAPKPVQVLYGHDAEVTCVAISTELDMAVSGSKDGTIITHTVRRGLFIRSLRPPGESCPPAVLSHLAVGPEGQVVAQTTMGQRTCSKVHPGVPVSPSGHHCHHHDAPLCSFQDRFALHLYSVNGKLLSSVPLDREVTAMCLTEDFVVLGTSGCGLEIRELQSLRAAVPPVPMRVPVHSVSVTKEKSHILVGLEDGKLIVVGAGQPTEVRPGQFHRRLWRSTRRISQVSAGETEYNPCEGRA</sequence>
<dbReference type="InterPro" id="IPR015943">
    <property type="entry name" value="WD40/YVTN_repeat-like_dom_sf"/>
</dbReference>
<dbReference type="SUPFAM" id="SSF49899">
    <property type="entry name" value="Concanavalin A-like lectins/glucanases"/>
    <property type="match status" value="1"/>
</dbReference>
<dbReference type="InterPro" id="IPR046852">
    <property type="entry name" value="Neurobeachin_a-sol"/>
</dbReference>
<dbReference type="Pfam" id="PF20426">
    <property type="entry name" value="NBCH_WD40"/>
    <property type="match status" value="1"/>
</dbReference>
<dbReference type="EMBL" id="VZRM01005621">
    <property type="protein sequence ID" value="NWV39327.1"/>
    <property type="molecule type" value="Genomic_DNA"/>
</dbReference>
<dbReference type="PANTHER" id="PTHR13743">
    <property type="entry name" value="BEIGE/BEACH-RELATED"/>
    <property type="match status" value="1"/>
</dbReference>
<protein>
    <submittedName>
        <fullName evidence="7">NBEL2 protein</fullName>
    </submittedName>
</protein>
<feature type="compositionally biased region" description="Polar residues" evidence="4">
    <location>
        <begin position="1520"/>
        <end position="1533"/>
    </location>
</feature>
<feature type="compositionally biased region" description="Polar residues" evidence="4">
    <location>
        <begin position="1466"/>
        <end position="1478"/>
    </location>
</feature>
<evidence type="ECO:0000256" key="1">
    <source>
        <dbReference type="ARBA" id="ARBA00022574"/>
    </source>
</evidence>
<evidence type="ECO:0000256" key="4">
    <source>
        <dbReference type="SAM" id="MobiDB-lite"/>
    </source>
</evidence>
<dbReference type="Gene3D" id="2.130.10.10">
    <property type="entry name" value="YVTN repeat-like/Quinoprotein amine dehydrogenase"/>
    <property type="match status" value="1"/>
</dbReference>
<dbReference type="InterPro" id="IPR036372">
    <property type="entry name" value="BEACH_dom_sf"/>
</dbReference>
<dbReference type="PANTHER" id="PTHR13743:SF111">
    <property type="entry name" value="NEUROBEACHIN-LIKE PROTEIN 2"/>
    <property type="match status" value="1"/>
</dbReference>
<feature type="domain" description="BEACH" evidence="5">
    <location>
        <begin position="2142"/>
        <end position="2462"/>
    </location>
</feature>
<dbReference type="FunFam" id="2.30.29.30:FF:000301">
    <property type="entry name" value="Neurobeachin-like protein 2"/>
    <property type="match status" value="1"/>
</dbReference>
<dbReference type="InterPro" id="IPR023362">
    <property type="entry name" value="PH-BEACH_dom"/>
</dbReference>
<evidence type="ECO:0000313" key="7">
    <source>
        <dbReference type="EMBL" id="NWV39327.1"/>
    </source>
</evidence>
<gene>
    <name evidence="7" type="primary">Nbeal2</name>
    <name evidence="7" type="ORF">GRAPIC_R10294</name>
</gene>
<dbReference type="Gene3D" id="2.30.29.30">
    <property type="entry name" value="Pleckstrin-homology domain (PH domain)/Phosphotyrosine-binding domain (PTB)"/>
    <property type="match status" value="1"/>
</dbReference>
<proteinExistence type="predicted"/>
<dbReference type="SUPFAM" id="SSF81837">
    <property type="entry name" value="BEACH domain"/>
    <property type="match status" value="1"/>
</dbReference>
<dbReference type="InterPro" id="IPR000409">
    <property type="entry name" value="BEACH_dom"/>
</dbReference>
<dbReference type="Pfam" id="PF16057">
    <property type="entry name" value="DUF4800"/>
    <property type="match status" value="1"/>
</dbReference>
<dbReference type="CDD" id="cd06071">
    <property type="entry name" value="Beach"/>
    <property type="match status" value="1"/>
</dbReference>
<dbReference type="Pfam" id="PF14844">
    <property type="entry name" value="PH_BEACH"/>
    <property type="match status" value="1"/>
</dbReference>
<dbReference type="InterPro" id="IPR046851">
    <property type="entry name" value="NBCH_WD40"/>
</dbReference>
<feature type="domain" description="BEACH-type PH" evidence="6">
    <location>
        <begin position="2029"/>
        <end position="2129"/>
    </location>
</feature>
<dbReference type="PROSITE" id="PS50082">
    <property type="entry name" value="WD_REPEATS_2"/>
    <property type="match status" value="2"/>
</dbReference>
<keyword evidence="8" id="KW-1185">Reference proteome</keyword>
<keyword evidence="2" id="KW-0677">Repeat</keyword>
<dbReference type="Pfam" id="PF20425">
    <property type="entry name" value="Neurobeachin"/>
    <property type="match status" value="1"/>
</dbReference>
<dbReference type="SUPFAM" id="SSF48371">
    <property type="entry name" value="ARM repeat"/>
    <property type="match status" value="2"/>
</dbReference>
<dbReference type="GO" id="GO:0016020">
    <property type="term" value="C:membrane"/>
    <property type="evidence" value="ECO:0007669"/>
    <property type="project" value="TreeGrafter"/>
</dbReference>
<dbReference type="InterPro" id="IPR013320">
    <property type="entry name" value="ConA-like_dom_sf"/>
</dbReference>
<dbReference type="SMART" id="SM00320">
    <property type="entry name" value="WD40"/>
    <property type="match status" value="4"/>
</dbReference>
<feature type="compositionally biased region" description="Low complexity" evidence="4">
    <location>
        <begin position="1501"/>
        <end position="1511"/>
    </location>
</feature>
<dbReference type="FunFam" id="2.130.10.10:FF:001375">
    <property type="entry name" value="Neurobeachin-like protein 2"/>
    <property type="match status" value="1"/>
</dbReference>
<feature type="repeat" description="WD" evidence="3">
    <location>
        <begin position="2615"/>
        <end position="2648"/>
    </location>
</feature>
<feature type="region of interest" description="Disordered" evidence="4">
    <location>
        <begin position="1466"/>
        <end position="1552"/>
    </location>
</feature>
<accession>A0A7K6EKQ4</accession>
<dbReference type="SMART" id="SM01026">
    <property type="entry name" value="Beach"/>
    <property type="match status" value="1"/>
</dbReference>
<reference evidence="7 8" key="1">
    <citation type="submission" date="2019-09" db="EMBL/GenBank/DDBJ databases">
        <title>Bird 10,000 Genomes (B10K) Project - Family phase.</title>
        <authorList>
            <person name="Zhang G."/>
        </authorList>
    </citation>
    <scope>NUCLEOTIDE SEQUENCE [LARGE SCALE GENOMIC DNA]</scope>
    <source>
        <strain evidence="7">B10K-DU-029-50</strain>
        <tissue evidence="7">Heart</tissue>
    </source>
</reference>
<dbReference type="InterPro" id="IPR031570">
    <property type="entry name" value="NBEA/BDCP_DUF4704"/>
</dbReference>
<dbReference type="Pfam" id="PF15787">
    <property type="entry name" value="DUF4704"/>
    <property type="match status" value="1"/>
</dbReference>
<dbReference type="PROSITE" id="PS50197">
    <property type="entry name" value="BEACH"/>
    <property type="match status" value="1"/>
</dbReference>
<dbReference type="GO" id="GO:0019901">
    <property type="term" value="F:protein kinase binding"/>
    <property type="evidence" value="ECO:0007669"/>
    <property type="project" value="TreeGrafter"/>
</dbReference>
<dbReference type="CDD" id="cd01201">
    <property type="entry name" value="PH_BEACH"/>
    <property type="match status" value="1"/>
</dbReference>
<dbReference type="Pfam" id="PF02138">
    <property type="entry name" value="Beach"/>
    <property type="match status" value="2"/>
</dbReference>
<organism evidence="7 8">
    <name type="scientific">Grantiella picta</name>
    <dbReference type="NCBI Taxonomy" id="266360"/>
    <lineage>
        <taxon>Eukaryota</taxon>
        <taxon>Metazoa</taxon>
        <taxon>Chordata</taxon>
        <taxon>Craniata</taxon>
        <taxon>Vertebrata</taxon>
        <taxon>Euteleostomi</taxon>
        <taxon>Archelosauria</taxon>
        <taxon>Archosauria</taxon>
        <taxon>Dinosauria</taxon>
        <taxon>Saurischia</taxon>
        <taxon>Theropoda</taxon>
        <taxon>Coelurosauria</taxon>
        <taxon>Aves</taxon>
        <taxon>Neognathae</taxon>
        <taxon>Neoaves</taxon>
        <taxon>Telluraves</taxon>
        <taxon>Australaves</taxon>
        <taxon>Passeriformes</taxon>
        <taxon>Meliphagoidea</taxon>
        <taxon>Meliphagidae</taxon>
        <taxon>Grantiella</taxon>
    </lineage>
</organism>
<dbReference type="InterPro" id="IPR036322">
    <property type="entry name" value="WD40_repeat_dom_sf"/>
</dbReference>
<dbReference type="InterPro" id="IPR050865">
    <property type="entry name" value="BEACH_Domain"/>
</dbReference>
<evidence type="ECO:0000256" key="2">
    <source>
        <dbReference type="ARBA" id="ARBA00022737"/>
    </source>
</evidence>
<dbReference type="PROSITE" id="PS51783">
    <property type="entry name" value="PH_BEACH"/>
    <property type="match status" value="1"/>
</dbReference>
<evidence type="ECO:0000313" key="8">
    <source>
        <dbReference type="Proteomes" id="UP000575029"/>
    </source>
</evidence>
<dbReference type="InterPro" id="IPR016024">
    <property type="entry name" value="ARM-type_fold"/>
</dbReference>
<dbReference type="InterPro" id="IPR001680">
    <property type="entry name" value="WD40_rpt"/>
</dbReference>
<feature type="non-terminal residue" evidence="7">
    <location>
        <position position="1"/>
    </location>
</feature>
<dbReference type="GO" id="GO:0005829">
    <property type="term" value="C:cytosol"/>
    <property type="evidence" value="ECO:0007669"/>
    <property type="project" value="TreeGrafter"/>
</dbReference>
<keyword evidence="1 3" id="KW-0853">WD repeat</keyword>
<feature type="non-terminal residue" evidence="7">
    <location>
        <position position="2898"/>
    </location>
</feature>
<comment type="caution">
    <text evidence="7">The sequence shown here is derived from an EMBL/GenBank/DDBJ whole genome shotgun (WGS) entry which is preliminary data.</text>
</comment>
<dbReference type="Gene3D" id="1.10.1540.10">
    <property type="entry name" value="BEACH domain"/>
    <property type="match status" value="1"/>
</dbReference>
<feature type="compositionally biased region" description="Low complexity" evidence="4">
    <location>
        <begin position="380"/>
        <end position="394"/>
    </location>
</feature>
<dbReference type="Proteomes" id="UP000575029">
    <property type="component" value="Unassembled WGS sequence"/>
</dbReference>
<dbReference type="InterPro" id="IPR011993">
    <property type="entry name" value="PH-like_dom_sf"/>
</dbReference>
<feature type="region of interest" description="Disordered" evidence="4">
    <location>
        <begin position="1421"/>
        <end position="1447"/>
    </location>
</feature>
<evidence type="ECO:0000259" key="6">
    <source>
        <dbReference type="PROSITE" id="PS51783"/>
    </source>
</evidence>
<dbReference type="GO" id="GO:0008104">
    <property type="term" value="P:intracellular protein localization"/>
    <property type="evidence" value="ECO:0007669"/>
    <property type="project" value="TreeGrafter"/>
</dbReference>
<dbReference type="SUPFAM" id="SSF50729">
    <property type="entry name" value="PH domain-like"/>
    <property type="match status" value="1"/>
</dbReference>
<dbReference type="SUPFAM" id="SSF50978">
    <property type="entry name" value="WD40 repeat-like"/>
    <property type="match status" value="1"/>
</dbReference>
<evidence type="ECO:0000256" key="3">
    <source>
        <dbReference type="PROSITE-ProRule" id="PRU00221"/>
    </source>
</evidence>
<feature type="region of interest" description="Disordered" evidence="4">
    <location>
        <begin position="380"/>
        <end position="400"/>
    </location>
</feature>
<feature type="repeat" description="WD" evidence="3">
    <location>
        <begin position="2666"/>
        <end position="2694"/>
    </location>
</feature>
<name>A0A7K6EKQ4_9PASS</name>